<dbReference type="SUPFAM" id="SSF50346">
    <property type="entry name" value="PRC-barrel domain"/>
    <property type="match status" value="1"/>
</dbReference>
<feature type="domain" description="PRC-barrel" evidence="2">
    <location>
        <begin position="7"/>
        <end position="75"/>
    </location>
</feature>
<gene>
    <name evidence="3" type="ORF">Nans01_35920</name>
</gene>
<dbReference type="Gene3D" id="3.90.50.10">
    <property type="entry name" value="Photosynthetic Reaction Center, subunit H, domain 2"/>
    <property type="match status" value="1"/>
</dbReference>
<name>A0A9W6P8U9_9ACTN</name>
<comment type="caution">
    <text evidence="3">The sequence shown here is derived from an EMBL/GenBank/DDBJ whole genome shotgun (WGS) entry which is preliminary data.</text>
</comment>
<dbReference type="Proteomes" id="UP001165092">
    <property type="component" value="Unassembled WGS sequence"/>
</dbReference>
<protein>
    <recommendedName>
        <fullName evidence="2">PRC-barrel domain-containing protein</fullName>
    </recommendedName>
</protein>
<keyword evidence="4" id="KW-1185">Reference proteome</keyword>
<accession>A0A9W6P8U9</accession>
<proteinExistence type="predicted"/>
<dbReference type="Pfam" id="PF05239">
    <property type="entry name" value="PRC"/>
    <property type="match status" value="1"/>
</dbReference>
<feature type="region of interest" description="Disordered" evidence="1">
    <location>
        <begin position="99"/>
        <end position="141"/>
    </location>
</feature>
<dbReference type="InterPro" id="IPR014747">
    <property type="entry name" value="Bac_photo_RC_H_C"/>
</dbReference>
<dbReference type="InterPro" id="IPR011033">
    <property type="entry name" value="PRC_barrel-like_sf"/>
</dbReference>
<evidence type="ECO:0000313" key="3">
    <source>
        <dbReference type="EMBL" id="GLU49241.1"/>
    </source>
</evidence>
<dbReference type="GO" id="GO:0019684">
    <property type="term" value="P:photosynthesis, light reaction"/>
    <property type="evidence" value="ECO:0007669"/>
    <property type="project" value="InterPro"/>
</dbReference>
<sequence>MVGHLGAQQLIGLRLVDGKGVKVGRIGQVYFDDQTDVPRWVTVSRGMFRHGENFVPLRGAQAVGDALRVPFAKDLISTAPIFPIDKHISVADEDRIYRHYGIQPDPPEPMPTHFAPRGRHAKVPQQPRGPFAAPSYDQPQV</sequence>
<dbReference type="AlphaFoldDB" id="A0A9W6P8U9"/>
<evidence type="ECO:0000256" key="1">
    <source>
        <dbReference type="SAM" id="MobiDB-lite"/>
    </source>
</evidence>
<evidence type="ECO:0000313" key="4">
    <source>
        <dbReference type="Proteomes" id="UP001165092"/>
    </source>
</evidence>
<reference evidence="3" key="1">
    <citation type="submission" date="2023-02" db="EMBL/GenBank/DDBJ databases">
        <title>Nocardiopsis ansamitocini NBRC 112285.</title>
        <authorList>
            <person name="Ichikawa N."/>
            <person name="Sato H."/>
            <person name="Tonouchi N."/>
        </authorList>
    </citation>
    <scope>NUCLEOTIDE SEQUENCE</scope>
    <source>
        <strain evidence="3">NBRC 112285</strain>
    </source>
</reference>
<dbReference type="EMBL" id="BSQG01000006">
    <property type="protein sequence ID" value="GLU49241.1"/>
    <property type="molecule type" value="Genomic_DNA"/>
</dbReference>
<organism evidence="3 4">
    <name type="scientific">Nocardiopsis ansamitocini</name>
    <dbReference type="NCBI Taxonomy" id="1670832"/>
    <lineage>
        <taxon>Bacteria</taxon>
        <taxon>Bacillati</taxon>
        <taxon>Actinomycetota</taxon>
        <taxon>Actinomycetes</taxon>
        <taxon>Streptosporangiales</taxon>
        <taxon>Nocardiopsidaceae</taxon>
        <taxon>Nocardiopsis</taxon>
    </lineage>
</organism>
<dbReference type="InterPro" id="IPR027275">
    <property type="entry name" value="PRC-brl_dom"/>
</dbReference>
<evidence type="ECO:0000259" key="2">
    <source>
        <dbReference type="Pfam" id="PF05239"/>
    </source>
</evidence>
<dbReference type="GO" id="GO:0030077">
    <property type="term" value="C:plasma membrane light-harvesting complex"/>
    <property type="evidence" value="ECO:0007669"/>
    <property type="project" value="InterPro"/>
</dbReference>
<dbReference type="RefSeq" id="WP_285760721.1">
    <property type="nucleotide sequence ID" value="NZ_BSQG01000006.1"/>
</dbReference>